<dbReference type="Gene3D" id="2.120.10.30">
    <property type="entry name" value="TolB, C-terminal domain"/>
    <property type="match status" value="1"/>
</dbReference>
<dbReference type="Proteomes" id="UP000276603">
    <property type="component" value="Unassembled WGS sequence"/>
</dbReference>
<sequence>MYAQSYLQAQDAPILASEKWGKGIGLQQPESIIFDTKNGCFYVSNGKKFAPGTDGFLSKFDKNGSLVQLKWVDSLSRPTGMALHKDQLWVADVNALKVVDTSSGKVLKTYPEPVKNSGLNDISINTKGELFVTASFTHSVLKMEGEELIVWLQDETALEWANGIYAQDNQLLVGGTHLSIIDLSTKQILQLKTSPPIKDFDGLWPTYNGGHLLSTVENSALWYLDADGKATQLVKDDFYLGDLQFMTATSTVYVPRGNHKNGIYFVAAFELKFP</sequence>
<name>A0A3B0C5B9_9FLAO</name>
<dbReference type="AlphaFoldDB" id="A0A3B0C5B9"/>
<evidence type="ECO:0000313" key="1">
    <source>
        <dbReference type="EMBL" id="RKN79284.1"/>
    </source>
</evidence>
<gene>
    <name evidence="1" type="ORF">D7Z94_13230</name>
</gene>
<evidence type="ECO:0000313" key="2">
    <source>
        <dbReference type="Proteomes" id="UP000276603"/>
    </source>
</evidence>
<comment type="caution">
    <text evidence="1">The sequence shown here is derived from an EMBL/GenBank/DDBJ whole genome shotgun (WGS) entry which is preliminary data.</text>
</comment>
<protein>
    <submittedName>
        <fullName evidence="1">Uncharacterized protein</fullName>
    </submittedName>
</protein>
<accession>A0A3B0C5B9</accession>
<reference evidence="1 2" key="1">
    <citation type="submission" date="2018-10" db="EMBL/GenBank/DDBJ databases">
        <title>Ulvibacterium marinum gen. nov., sp. nov., a novel marine bacterium of the family Flavobacteriaceae, isolated from a culture of the green alga Ulva prolifera.</title>
        <authorList>
            <person name="Zhang Z."/>
        </authorList>
    </citation>
    <scope>NUCLEOTIDE SEQUENCE [LARGE SCALE GENOMIC DNA]</scope>
    <source>
        <strain evidence="1 2">CCMM003</strain>
    </source>
</reference>
<proteinExistence type="predicted"/>
<organism evidence="1 2">
    <name type="scientific">Ulvibacterium marinum</name>
    <dbReference type="NCBI Taxonomy" id="2419782"/>
    <lineage>
        <taxon>Bacteria</taxon>
        <taxon>Pseudomonadati</taxon>
        <taxon>Bacteroidota</taxon>
        <taxon>Flavobacteriia</taxon>
        <taxon>Flavobacteriales</taxon>
        <taxon>Flavobacteriaceae</taxon>
        <taxon>Ulvibacterium</taxon>
    </lineage>
</organism>
<dbReference type="InterPro" id="IPR011042">
    <property type="entry name" value="6-blade_b-propeller_TolB-like"/>
</dbReference>
<dbReference type="EMBL" id="RBCJ01000003">
    <property type="protein sequence ID" value="RKN79284.1"/>
    <property type="molecule type" value="Genomic_DNA"/>
</dbReference>
<dbReference type="SUPFAM" id="SSF63829">
    <property type="entry name" value="Calcium-dependent phosphotriesterase"/>
    <property type="match status" value="1"/>
</dbReference>
<keyword evidence="2" id="KW-1185">Reference proteome</keyword>